<reference evidence="4 5" key="1">
    <citation type="submission" date="2019-11" db="EMBL/GenBank/DDBJ databases">
        <authorList>
            <person name="Jiang L.-Q."/>
        </authorList>
    </citation>
    <scope>NUCLEOTIDE SEQUENCE [LARGE SCALE GENOMIC DNA]</scope>
    <source>
        <strain evidence="4 5">YIM 132087</strain>
    </source>
</reference>
<dbReference type="PROSITE" id="PS00061">
    <property type="entry name" value="ADH_SHORT"/>
    <property type="match status" value="1"/>
</dbReference>
<name>A0A7K1FSP9_9ACTN</name>
<organism evidence="4 5">
    <name type="scientific">Nakamurella alba</name>
    <dbReference type="NCBI Taxonomy" id="2665158"/>
    <lineage>
        <taxon>Bacteria</taxon>
        <taxon>Bacillati</taxon>
        <taxon>Actinomycetota</taxon>
        <taxon>Actinomycetes</taxon>
        <taxon>Nakamurellales</taxon>
        <taxon>Nakamurellaceae</taxon>
        <taxon>Nakamurella</taxon>
    </lineage>
</organism>
<dbReference type="InterPro" id="IPR020904">
    <property type="entry name" value="Sc_DH/Rdtase_CS"/>
</dbReference>
<feature type="domain" description="Ketoreductase" evidence="3">
    <location>
        <begin position="15"/>
        <end position="192"/>
    </location>
</feature>
<dbReference type="InterPro" id="IPR002347">
    <property type="entry name" value="SDR_fam"/>
</dbReference>
<gene>
    <name evidence="4" type="ORF">GIS00_24495</name>
</gene>
<evidence type="ECO:0000256" key="2">
    <source>
        <dbReference type="ARBA" id="ARBA00023002"/>
    </source>
</evidence>
<sequence length="259" mass="26994">MTAPAVVPLRRLQGEVALVTGAARGLGRAIAERLHAEGALVAYWDVDGDRLAELSAGDGFEGLVDTVDITDSTAVTAGVARIRDQLGPVGVLVNNAGISAPCDPQDVTDESWRTMMAVNTDAAFWCVRACLPGMRAARRGKIVNISSIAALHGRPATHPAYATSKAALIGMTATLSHNLGPDGITVNAVCPGIIRTEIHESYTDEQLAVFFSDIPLVPAGRAGERGLPRDIAAAVAFLASPDADYITGQYLEVNGGARP</sequence>
<protein>
    <submittedName>
        <fullName evidence="4">SDR family oxidoreductase</fullName>
    </submittedName>
</protein>
<evidence type="ECO:0000313" key="4">
    <source>
        <dbReference type="EMBL" id="MTD17100.1"/>
    </source>
</evidence>
<dbReference type="PRINTS" id="PR00080">
    <property type="entry name" value="SDRFAMILY"/>
</dbReference>
<proteinExistence type="inferred from homology"/>
<dbReference type="FunFam" id="3.40.50.720:FF:000084">
    <property type="entry name" value="Short-chain dehydrogenase reductase"/>
    <property type="match status" value="1"/>
</dbReference>
<dbReference type="RefSeq" id="WP_154771093.1">
    <property type="nucleotide sequence ID" value="NZ_WLYK01000013.1"/>
</dbReference>
<dbReference type="AlphaFoldDB" id="A0A7K1FSP9"/>
<dbReference type="SUPFAM" id="SSF51735">
    <property type="entry name" value="NAD(P)-binding Rossmann-fold domains"/>
    <property type="match status" value="1"/>
</dbReference>
<dbReference type="CDD" id="cd05233">
    <property type="entry name" value="SDR_c"/>
    <property type="match status" value="1"/>
</dbReference>
<dbReference type="Pfam" id="PF13561">
    <property type="entry name" value="adh_short_C2"/>
    <property type="match status" value="1"/>
</dbReference>
<dbReference type="InterPro" id="IPR036291">
    <property type="entry name" value="NAD(P)-bd_dom_sf"/>
</dbReference>
<dbReference type="InterPro" id="IPR057326">
    <property type="entry name" value="KR_dom"/>
</dbReference>
<dbReference type="Proteomes" id="UP000460221">
    <property type="component" value="Unassembled WGS sequence"/>
</dbReference>
<dbReference type="GO" id="GO:0016616">
    <property type="term" value="F:oxidoreductase activity, acting on the CH-OH group of donors, NAD or NADP as acceptor"/>
    <property type="evidence" value="ECO:0007669"/>
    <property type="project" value="UniProtKB-ARBA"/>
</dbReference>
<dbReference type="EMBL" id="WLYK01000013">
    <property type="protein sequence ID" value="MTD17100.1"/>
    <property type="molecule type" value="Genomic_DNA"/>
</dbReference>
<evidence type="ECO:0000256" key="1">
    <source>
        <dbReference type="ARBA" id="ARBA00006484"/>
    </source>
</evidence>
<comment type="similarity">
    <text evidence="1">Belongs to the short-chain dehydrogenases/reductases (SDR) family.</text>
</comment>
<keyword evidence="5" id="KW-1185">Reference proteome</keyword>
<evidence type="ECO:0000313" key="5">
    <source>
        <dbReference type="Proteomes" id="UP000460221"/>
    </source>
</evidence>
<dbReference type="PANTHER" id="PTHR42760">
    <property type="entry name" value="SHORT-CHAIN DEHYDROGENASES/REDUCTASES FAMILY MEMBER"/>
    <property type="match status" value="1"/>
</dbReference>
<comment type="caution">
    <text evidence="4">The sequence shown here is derived from an EMBL/GenBank/DDBJ whole genome shotgun (WGS) entry which is preliminary data.</text>
</comment>
<accession>A0A7K1FSP9</accession>
<dbReference type="SMART" id="SM00822">
    <property type="entry name" value="PKS_KR"/>
    <property type="match status" value="1"/>
</dbReference>
<dbReference type="Gene3D" id="3.40.50.720">
    <property type="entry name" value="NAD(P)-binding Rossmann-like Domain"/>
    <property type="match status" value="1"/>
</dbReference>
<evidence type="ECO:0000259" key="3">
    <source>
        <dbReference type="SMART" id="SM00822"/>
    </source>
</evidence>
<dbReference type="PRINTS" id="PR00081">
    <property type="entry name" value="GDHRDH"/>
</dbReference>
<dbReference type="PANTHER" id="PTHR42760:SF133">
    <property type="entry name" value="3-OXOACYL-[ACYL-CARRIER-PROTEIN] REDUCTASE"/>
    <property type="match status" value="1"/>
</dbReference>
<keyword evidence="2" id="KW-0560">Oxidoreductase</keyword>